<gene>
    <name evidence="3" type="ORF">FEM48_Zijuj10G0121300</name>
</gene>
<name>A0A978UNA5_ZIZJJ</name>
<dbReference type="InterPro" id="IPR006461">
    <property type="entry name" value="PLAC_motif_containing"/>
</dbReference>
<sequence length="188" mass="20870">MYSSNPNSNEKFSDSQGQATGIPVMSSDPYVSAHSSQPPPQLPHHPHPKTRVRWSTGLCDCFSDVKTCCITCWCPCVTFGQISEIVDQGSTSCGLNGALYTLIAFLTGCACIYSCFYRIKMREQYALEGGQFRDCLLHCFCEQCALCQEHRELQNRGYNMTIGWQGNVEGKNREVAMAPVVEGGMSRK</sequence>
<feature type="region of interest" description="Disordered" evidence="1">
    <location>
        <begin position="1"/>
        <end position="49"/>
    </location>
</feature>
<feature type="compositionally biased region" description="Polar residues" evidence="1">
    <location>
        <begin position="1"/>
        <end position="19"/>
    </location>
</feature>
<proteinExistence type="predicted"/>
<dbReference type="OrthoDB" id="1045822at2759"/>
<dbReference type="Pfam" id="PF04749">
    <property type="entry name" value="PLAC8"/>
    <property type="match status" value="1"/>
</dbReference>
<evidence type="ECO:0000256" key="2">
    <source>
        <dbReference type="SAM" id="Phobius"/>
    </source>
</evidence>
<keyword evidence="2" id="KW-1133">Transmembrane helix</keyword>
<evidence type="ECO:0008006" key="5">
    <source>
        <dbReference type="Google" id="ProtNLM"/>
    </source>
</evidence>
<feature type="transmembrane region" description="Helical" evidence="2">
    <location>
        <begin position="97"/>
        <end position="116"/>
    </location>
</feature>
<reference evidence="3" key="1">
    <citation type="journal article" date="2021" name="Front. Plant Sci.">
        <title>Chromosome-Scale Genome Assembly for Chinese Sour Jujube and Insights Into Its Genome Evolution and Domestication Signature.</title>
        <authorList>
            <person name="Shen L.-Y."/>
            <person name="Luo H."/>
            <person name="Wang X.-L."/>
            <person name="Wang X.-M."/>
            <person name="Qiu X.-J."/>
            <person name="Liu H."/>
            <person name="Zhou S.-S."/>
            <person name="Jia K.-H."/>
            <person name="Nie S."/>
            <person name="Bao Y.-T."/>
            <person name="Zhang R.-G."/>
            <person name="Yun Q.-Z."/>
            <person name="Chai Y.-H."/>
            <person name="Lu J.-Y."/>
            <person name="Li Y."/>
            <person name="Zhao S.-W."/>
            <person name="Mao J.-F."/>
            <person name="Jia S.-G."/>
            <person name="Mao Y.-M."/>
        </authorList>
    </citation>
    <scope>NUCLEOTIDE SEQUENCE</scope>
    <source>
        <strain evidence="3">AT0</strain>
        <tissue evidence="3">Leaf</tissue>
    </source>
</reference>
<dbReference type="NCBIfam" id="TIGR01571">
    <property type="entry name" value="A_thal_Cys_rich"/>
    <property type="match status" value="1"/>
</dbReference>
<keyword evidence="2" id="KW-0812">Transmembrane</keyword>
<dbReference type="EMBL" id="JAEACU010000010">
    <property type="protein sequence ID" value="KAH7516307.1"/>
    <property type="molecule type" value="Genomic_DNA"/>
</dbReference>
<evidence type="ECO:0000313" key="4">
    <source>
        <dbReference type="Proteomes" id="UP000813462"/>
    </source>
</evidence>
<organism evidence="3 4">
    <name type="scientific">Ziziphus jujuba var. spinosa</name>
    <dbReference type="NCBI Taxonomy" id="714518"/>
    <lineage>
        <taxon>Eukaryota</taxon>
        <taxon>Viridiplantae</taxon>
        <taxon>Streptophyta</taxon>
        <taxon>Embryophyta</taxon>
        <taxon>Tracheophyta</taxon>
        <taxon>Spermatophyta</taxon>
        <taxon>Magnoliopsida</taxon>
        <taxon>eudicotyledons</taxon>
        <taxon>Gunneridae</taxon>
        <taxon>Pentapetalae</taxon>
        <taxon>rosids</taxon>
        <taxon>fabids</taxon>
        <taxon>Rosales</taxon>
        <taxon>Rhamnaceae</taxon>
        <taxon>Paliureae</taxon>
        <taxon>Ziziphus</taxon>
    </lineage>
</organism>
<evidence type="ECO:0000313" key="3">
    <source>
        <dbReference type="EMBL" id="KAH7516307.1"/>
    </source>
</evidence>
<dbReference type="AlphaFoldDB" id="A0A978UNA5"/>
<accession>A0A978UNA5</accession>
<comment type="caution">
    <text evidence="3">The sequence shown here is derived from an EMBL/GenBank/DDBJ whole genome shotgun (WGS) entry which is preliminary data.</text>
</comment>
<dbReference type="Proteomes" id="UP000813462">
    <property type="component" value="Unassembled WGS sequence"/>
</dbReference>
<protein>
    <recommendedName>
        <fullName evidence="5">Protein PLANT CADMIUM RESISTANCE 2-like</fullName>
    </recommendedName>
</protein>
<dbReference type="PANTHER" id="PTHR15907">
    <property type="entry name" value="DUF614 FAMILY PROTEIN-RELATED"/>
    <property type="match status" value="1"/>
</dbReference>
<evidence type="ECO:0000256" key="1">
    <source>
        <dbReference type="SAM" id="MobiDB-lite"/>
    </source>
</evidence>
<keyword evidence="2" id="KW-0472">Membrane</keyword>